<dbReference type="Proteomes" id="UP000199226">
    <property type="component" value="Unassembled WGS sequence"/>
</dbReference>
<evidence type="ECO:0000313" key="4">
    <source>
        <dbReference type="Proteomes" id="UP000199226"/>
    </source>
</evidence>
<evidence type="ECO:0000256" key="1">
    <source>
        <dbReference type="PIRSR" id="PIRSR605493-1"/>
    </source>
</evidence>
<feature type="binding site" evidence="1">
    <location>
        <position position="175"/>
    </location>
    <ligand>
        <name>Mg(2+)</name>
        <dbReference type="ChEBI" id="CHEBI:18420"/>
    </ligand>
</feature>
<keyword evidence="1" id="KW-0479">Metal-binding</keyword>
<dbReference type="Gene3D" id="3.50.30.40">
    <property type="entry name" value="Ribonuclease E inhibitor RraA/RraA-like"/>
    <property type="match status" value="1"/>
</dbReference>
<protein>
    <submittedName>
        <fullName evidence="3">Regulator of RNase E activity RraA</fullName>
    </submittedName>
</protein>
<reference evidence="4" key="1">
    <citation type="submission" date="2016-10" db="EMBL/GenBank/DDBJ databases">
        <authorList>
            <person name="Varghese N."/>
            <person name="Submissions S."/>
        </authorList>
    </citation>
    <scope>NUCLEOTIDE SEQUENCE [LARGE SCALE GENOMIC DNA]</scope>
    <source>
        <strain evidence="4">DSM 24536</strain>
    </source>
</reference>
<comment type="cofactor">
    <cofactor evidence="1">
        <name>Mg(2+)</name>
        <dbReference type="ChEBI" id="CHEBI:18420"/>
    </cofactor>
</comment>
<accession>A0A1G9SFF1</accession>
<sequence length="307" mass="34117">MKIKVLVFTALSLVSATGFLTAQTIPKEELTFLTSEWKGDRFPDGRPKIADNLLERAKKIGIDDAWQVLKVMGYVNQFEHGWKTLNDEMITGRVVTAMYMPSRPDIEKNLKERGAKQGRVGNTNSWPIAVLTKGDVYVADGFGKVVAGSLIGSTLATSIYTKSGNGVIFDGAARDVQGLEEIQGFNAFVRDFHPGFMEDMVLMGLNTPIRIGRTMVLPGDLVIAGKIGVLFVPAHLAEQVVSTAEFIVRRDKYAFEVIKSGKYSSGQLDSEWTSAMKDDFIKWMEKHPEEGKMTRAELDVIMSKRTW</sequence>
<dbReference type="GO" id="GO:0046872">
    <property type="term" value="F:metal ion binding"/>
    <property type="evidence" value="ECO:0007669"/>
    <property type="project" value="UniProtKB-KW"/>
</dbReference>
<dbReference type="OrthoDB" id="9784786at2"/>
<dbReference type="InterPro" id="IPR005493">
    <property type="entry name" value="RraA/RraA-like"/>
</dbReference>
<evidence type="ECO:0000313" key="3">
    <source>
        <dbReference type="EMBL" id="SDM34169.1"/>
    </source>
</evidence>
<feature type="binding site" evidence="1">
    <location>
        <begin position="152"/>
        <end position="155"/>
    </location>
    <ligand>
        <name>substrate</name>
    </ligand>
</feature>
<feature type="binding site" evidence="1">
    <location>
        <position position="174"/>
    </location>
    <ligand>
        <name>substrate</name>
    </ligand>
</feature>
<dbReference type="InterPro" id="IPR036704">
    <property type="entry name" value="RraA/RraA-like_sf"/>
</dbReference>
<evidence type="ECO:0000256" key="2">
    <source>
        <dbReference type="SAM" id="SignalP"/>
    </source>
</evidence>
<feature type="signal peptide" evidence="2">
    <location>
        <begin position="1"/>
        <end position="22"/>
    </location>
</feature>
<gene>
    <name evidence="3" type="ORF">SAMN05421813_11032</name>
</gene>
<dbReference type="STRING" id="990371.SAMN05421813_11032"/>
<organism evidence="3 4">
    <name type="scientific">Daejeonella rubra</name>
    <dbReference type="NCBI Taxonomy" id="990371"/>
    <lineage>
        <taxon>Bacteria</taxon>
        <taxon>Pseudomonadati</taxon>
        <taxon>Bacteroidota</taxon>
        <taxon>Sphingobacteriia</taxon>
        <taxon>Sphingobacteriales</taxon>
        <taxon>Sphingobacteriaceae</taxon>
        <taxon>Daejeonella</taxon>
    </lineage>
</organism>
<dbReference type="SUPFAM" id="SSF89562">
    <property type="entry name" value="RraA-like"/>
    <property type="match status" value="1"/>
</dbReference>
<dbReference type="RefSeq" id="WP_090704007.1">
    <property type="nucleotide sequence ID" value="NZ_FNHH01000010.1"/>
</dbReference>
<dbReference type="AlphaFoldDB" id="A0A1G9SFF1"/>
<dbReference type="EMBL" id="FNHH01000010">
    <property type="protein sequence ID" value="SDM34169.1"/>
    <property type="molecule type" value="Genomic_DNA"/>
</dbReference>
<keyword evidence="2" id="KW-0732">Signal</keyword>
<proteinExistence type="predicted"/>
<feature type="chain" id="PRO_5011787540" evidence="2">
    <location>
        <begin position="23"/>
        <end position="307"/>
    </location>
</feature>
<name>A0A1G9SFF1_9SPHI</name>
<keyword evidence="4" id="KW-1185">Reference proteome</keyword>
<dbReference type="Pfam" id="PF03737">
    <property type="entry name" value="RraA-like"/>
    <property type="match status" value="1"/>
</dbReference>
<keyword evidence="1" id="KW-0460">Magnesium</keyword>